<dbReference type="STRING" id="1776384.GCA_900086585_00044"/>
<dbReference type="Proteomes" id="UP000284841">
    <property type="component" value="Unassembled WGS sequence"/>
</dbReference>
<dbReference type="InterPro" id="IPR041025">
    <property type="entry name" value="HNH_repeat"/>
</dbReference>
<organism evidence="1 2">
    <name type="scientific">Emergencia timonensis</name>
    <dbReference type="NCBI Taxonomy" id="1776384"/>
    <lineage>
        <taxon>Bacteria</taxon>
        <taxon>Bacillati</taxon>
        <taxon>Bacillota</taxon>
        <taxon>Clostridia</taxon>
        <taxon>Peptostreptococcales</taxon>
        <taxon>Anaerovoracaceae</taxon>
        <taxon>Emergencia</taxon>
    </lineage>
</organism>
<reference evidence="1 2" key="1">
    <citation type="submission" date="2018-08" db="EMBL/GenBank/DDBJ databases">
        <title>A genome reference for cultivated species of the human gut microbiota.</title>
        <authorList>
            <person name="Zou Y."/>
            <person name="Xue W."/>
            <person name="Luo G."/>
        </authorList>
    </citation>
    <scope>NUCLEOTIDE SEQUENCE [LARGE SCALE GENOMIC DNA]</scope>
    <source>
        <strain evidence="1 2">AM07-24</strain>
    </source>
</reference>
<sequence length="347" mass="40612">MKDEKLDEKDILRLKELLIYNVAENTDKNFQKDNHNSTIWKNYAASNARGHSVFESFTDEELLDYIRAEAKRLNHAPAQKELFWVMRDYIKRRFKRWPYAMKAAGLTASAGKGGKTLEQIEEDNKHLELLLAKIREKALELGKIPHPKDIPDVCAEIKKYYNDWGRVIEAADIDPHTLNEEVVYKIEGLEPQYVQMLDNVKAFAYELGRSPIHGEIDAEVKRALIRRCGSWRNALYQVGLEPVVRIRPFHGIYIDYRKENNRDGHTNSLYNCYYRVLNLSEEDKRDLEEVRAIYQQTRVIPTKKDVSKELRLRLQETCGSWANVLYQIGIDPKEYHRTIKGGKTNEK</sequence>
<proteinExistence type="predicted"/>
<dbReference type="EMBL" id="QRMS01000005">
    <property type="protein sequence ID" value="RHJ85266.1"/>
    <property type="molecule type" value="Genomic_DNA"/>
</dbReference>
<dbReference type="Pfam" id="PF18780">
    <property type="entry name" value="HNH_repeat"/>
    <property type="match status" value="3"/>
</dbReference>
<keyword evidence="2" id="KW-1185">Reference proteome</keyword>
<protein>
    <submittedName>
        <fullName evidence="1">Uncharacterized protein</fullName>
    </submittedName>
</protein>
<dbReference type="OrthoDB" id="1867091at2"/>
<evidence type="ECO:0000313" key="1">
    <source>
        <dbReference type="EMBL" id="RHJ85266.1"/>
    </source>
</evidence>
<dbReference type="RefSeq" id="WP_067532195.1">
    <property type="nucleotide sequence ID" value="NZ_AP025567.1"/>
</dbReference>
<name>A0A415DX99_9FIRM</name>
<evidence type="ECO:0000313" key="2">
    <source>
        <dbReference type="Proteomes" id="UP000284841"/>
    </source>
</evidence>
<gene>
    <name evidence="1" type="ORF">DW099_16370</name>
</gene>
<dbReference type="GeneID" id="83002484"/>
<accession>A0A415DX99</accession>
<comment type="caution">
    <text evidence="1">The sequence shown here is derived from an EMBL/GenBank/DDBJ whole genome shotgun (WGS) entry which is preliminary data.</text>
</comment>
<dbReference type="AlphaFoldDB" id="A0A415DX99"/>